<sequence length="474" mass="53757">MGQSLSSGSSSMPSELWEEIIAHLEEPKITDLKACSLVSKEWRSHCIGHLFTSIILPSPVCGQVEWKNFKHSLRPDEQAQLEEEAIQSLTEAAQLGGILSINNGFLPSVQNLTFDFMLSVDFLNKALPLIRQIPFAPNQIRGIALAHAVMPGSPDFVSYFSELLVNNNDSIERLSLSNIMLSAQGFPDSLKHVQNVIHNMLPPLPKLNHLYIGDMDLDPKLEKNGGSFKGPIDPQADTIRPRPKSITVDVLNEIGYVVSFQLLLYSESEHPMFDCSRVEELRGMHYEFSVIPGSWSDSIRKLHIRVGRKTGVTRFLVFAPSEADYRRDPAILSLLPLSLPDLTHLTALLELDYYRVNQFIRRLPDIADLPYLQVLDIQVRIASTRWIEEDNGWDWDSLEPKLVDVVRDPWESLRMRLVRLDESLNLLMKKTVSTSLNKINLTLKIKGTPLDSQNVAERCFPFMITSEFFALEFH</sequence>
<feature type="domain" description="F-box" evidence="1">
    <location>
        <begin position="10"/>
        <end position="46"/>
    </location>
</feature>
<gene>
    <name evidence="2" type="ORF">D9758_007676</name>
</gene>
<protein>
    <recommendedName>
        <fullName evidence="1">F-box domain-containing protein</fullName>
    </recommendedName>
</protein>
<organism evidence="2 3">
    <name type="scientific">Tetrapyrgos nigripes</name>
    <dbReference type="NCBI Taxonomy" id="182062"/>
    <lineage>
        <taxon>Eukaryota</taxon>
        <taxon>Fungi</taxon>
        <taxon>Dikarya</taxon>
        <taxon>Basidiomycota</taxon>
        <taxon>Agaricomycotina</taxon>
        <taxon>Agaricomycetes</taxon>
        <taxon>Agaricomycetidae</taxon>
        <taxon>Agaricales</taxon>
        <taxon>Marasmiineae</taxon>
        <taxon>Marasmiaceae</taxon>
        <taxon>Tetrapyrgos</taxon>
    </lineage>
</organism>
<evidence type="ECO:0000313" key="2">
    <source>
        <dbReference type="EMBL" id="KAF5358613.1"/>
    </source>
</evidence>
<keyword evidence="3" id="KW-1185">Reference proteome</keyword>
<evidence type="ECO:0000313" key="3">
    <source>
        <dbReference type="Proteomes" id="UP000559256"/>
    </source>
</evidence>
<reference evidence="2 3" key="1">
    <citation type="journal article" date="2020" name="ISME J.">
        <title>Uncovering the hidden diversity of litter-decomposition mechanisms in mushroom-forming fungi.</title>
        <authorList>
            <person name="Floudas D."/>
            <person name="Bentzer J."/>
            <person name="Ahren D."/>
            <person name="Johansson T."/>
            <person name="Persson P."/>
            <person name="Tunlid A."/>
        </authorList>
    </citation>
    <scope>NUCLEOTIDE SEQUENCE [LARGE SCALE GENOMIC DNA]</scope>
    <source>
        <strain evidence="2 3">CBS 291.85</strain>
    </source>
</reference>
<dbReference type="AlphaFoldDB" id="A0A8H5LIS6"/>
<dbReference type="EMBL" id="JAACJM010000049">
    <property type="protein sequence ID" value="KAF5358613.1"/>
    <property type="molecule type" value="Genomic_DNA"/>
</dbReference>
<proteinExistence type="predicted"/>
<evidence type="ECO:0000259" key="1">
    <source>
        <dbReference type="Pfam" id="PF00646"/>
    </source>
</evidence>
<dbReference type="Proteomes" id="UP000559256">
    <property type="component" value="Unassembled WGS sequence"/>
</dbReference>
<accession>A0A8H5LIS6</accession>
<dbReference type="OrthoDB" id="3113512at2759"/>
<dbReference type="Pfam" id="PF00646">
    <property type="entry name" value="F-box"/>
    <property type="match status" value="1"/>
</dbReference>
<dbReference type="InterPro" id="IPR036047">
    <property type="entry name" value="F-box-like_dom_sf"/>
</dbReference>
<name>A0A8H5LIS6_9AGAR</name>
<dbReference type="InterPro" id="IPR001810">
    <property type="entry name" value="F-box_dom"/>
</dbReference>
<dbReference type="SUPFAM" id="SSF81383">
    <property type="entry name" value="F-box domain"/>
    <property type="match status" value="1"/>
</dbReference>
<comment type="caution">
    <text evidence="2">The sequence shown here is derived from an EMBL/GenBank/DDBJ whole genome shotgun (WGS) entry which is preliminary data.</text>
</comment>